<dbReference type="EMBL" id="CP034669">
    <property type="protein sequence ID" value="QAT87935.1"/>
    <property type="molecule type" value="Genomic_DNA"/>
</dbReference>
<dbReference type="PROSITE" id="PS51257">
    <property type="entry name" value="PROKAR_LIPOPROTEIN"/>
    <property type="match status" value="1"/>
</dbReference>
<evidence type="ECO:0000313" key="2">
    <source>
        <dbReference type="Proteomes" id="UP000288758"/>
    </source>
</evidence>
<gene>
    <name evidence="1" type="ORF">EJ065_6406</name>
</gene>
<keyword evidence="1" id="KW-0449">Lipoprotein</keyword>
<dbReference type="Pfam" id="PF11617">
    <property type="entry name" value="Cu-binding_MopE"/>
    <property type="match status" value="3"/>
</dbReference>
<accession>A0A410S135</accession>
<name>A0A410S135_CORCK</name>
<sequence>MRVILMAVLCASVLAGCKKDDSKAGALNVAIDYSGFTRGCVTVTATDADNAGNTNSLAVAIPGKTPGTVSVAVYRKKDWGRVLSVTTQLHEVDCSGPVVGDQQEVKAQVPEEGAQDVTFSVRAIDGDGDGYFSSADAEGVVSGTDCDDRDSAVSPSATEVCNGRDDNCALGESDANDKKSWFVDTDGDTYGSSQVAACTQPAGAVDRGGDCNDSDGQVRPDRTEFRCDGQDDNCNGMNDEDFDVGDDCKDELKCSGKVACASTPSQTSCARLPTENPVAWYVDGDGDGSKGQDEGLGCEAPVVGAVTQSEDCDESSVYVRPGLPELCDRLDNNCSNAVDEGCGALAWTTEADVGGAADVTAIALYDEGRKAWLVGTGRLVHYDSTTGETTSFTSPSCTGNWRAVWASASGRVFAVGDEGRMTTRGPDPSDQKCFTLTAPNSNAQTTLYGITGIEQPMDPTVYVVSNDGKAFKWVEPYHADGNLTEFGSSVSDNLRAVWSAGSEDTLLAVGGDDNAKAVAYRYDTASSSWQPDLQGGTFDGQLRGVHFTDGRFAYAAGENGLVLKRSGGVWTSLPTVFESNGTTKAGIRDVLAFSEKGIYVATSEGRILFYDGSAWTTVYPGGAPLSSLDGPKPTRIVAGGTVGTVVSFTAPTPPVP</sequence>
<organism evidence="1 2">
    <name type="scientific">Corallococcus coralloides</name>
    <name type="common">Myxococcus coralloides</name>
    <dbReference type="NCBI Taxonomy" id="184914"/>
    <lineage>
        <taxon>Bacteria</taxon>
        <taxon>Pseudomonadati</taxon>
        <taxon>Myxococcota</taxon>
        <taxon>Myxococcia</taxon>
        <taxon>Myxococcales</taxon>
        <taxon>Cystobacterineae</taxon>
        <taxon>Myxococcaceae</taxon>
        <taxon>Corallococcus</taxon>
    </lineage>
</organism>
<dbReference type="AlphaFoldDB" id="A0A410S135"/>
<dbReference type="InterPro" id="IPR021655">
    <property type="entry name" value="Put_metal-bd"/>
</dbReference>
<proteinExistence type="predicted"/>
<dbReference type="RefSeq" id="WP_128799199.1">
    <property type="nucleotide sequence ID" value="NZ_CP034669.1"/>
</dbReference>
<dbReference type="SUPFAM" id="SSF101898">
    <property type="entry name" value="NHL repeat"/>
    <property type="match status" value="1"/>
</dbReference>
<evidence type="ECO:0000313" key="1">
    <source>
        <dbReference type="EMBL" id="QAT87935.1"/>
    </source>
</evidence>
<dbReference type="Proteomes" id="UP000288758">
    <property type="component" value="Chromosome"/>
</dbReference>
<protein>
    <submittedName>
        <fullName evidence="1">Putative lipoprotein</fullName>
    </submittedName>
</protein>
<reference evidence="1 2" key="1">
    <citation type="submission" date="2018-12" db="EMBL/GenBank/DDBJ databases">
        <title>Complete Genome Sequence of the Corallopyronin A producing Myxobacterium Corallococcus coralloides B035.</title>
        <authorList>
            <person name="Bouhired S.M."/>
            <person name="Rupp O."/>
            <person name="Blom J."/>
            <person name="Schaeberle T.F."/>
            <person name="Kehraus S."/>
            <person name="Schiefer A."/>
            <person name="Pfarr K."/>
            <person name="Goesmann A."/>
            <person name="Hoerauf A."/>
            <person name="Koenig G.M."/>
        </authorList>
    </citation>
    <scope>NUCLEOTIDE SEQUENCE [LARGE SCALE GENOMIC DNA]</scope>
    <source>
        <strain evidence="1 2">B035</strain>
    </source>
</reference>